<dbReference type="CDD" id="cd21039">
    <property type="entry name" value="NURR"/>
    <property type="match status" value="1"/>
</dbReference>
<organism evidence="4 5">
    <name type="scientific">Pelagomonas calceolata</name>
    <dbReference type="NCBI Taxonomy" id="35677"/>
    <lineage>
        <taxon>Eukaryota</taxon>
        <taxon>Sar</taxon>
        <taxon>Stramenopiles</taxon>
        <taxon>Ochrophyta</taxon>
        <taxon>Pelagophyceae</taxon>
        <taxon>Pelagomonadales</taxon>
        <taxon>Pelagomonadaceae</taxon>
        <taxon>Pelagomonas</taxon>
    </lineage>
</organism>
<feature type="compositionally biased region" description="Basic and acidic residues" evidence="2">
    <location>
        <begin position="1"/>
        <end position="38"/>
    </location>
</feature>
<keyword evidence="1" id="KW-0862">Zinc</keyword>
<name>A0A8J2SQ88_9STRA</name>
<dbReference type="InterPro" id="IPR052650">
    <property type="entry name" value="Zinc_finger_CCCH"/>
</dbReference>
<evidence type="ECO:0000256" key="2">
    <source>
        <dbReference type="SAM" id="MobiDB-lite"/>
    </source>
</evidence>
<gene>
    <name evidence="4" type="ORF">PECAL_4P20350</name>
</gene>
<dbReference type="GO" id="GO:0008270">
    <property type="term" value="F:zinc ion binding"/>
    <property type="evidence" value="ECO:0007669"/>
    <property type="project" value="UniProtKB-KW"/>
</dbReference>
<dbReference type="AlphaFoldDB" id="A0A8J2SQ88"/>
<keyword evidence="1" id="KW-0479">Metal-binding</keyword>
<dbReference type="PANTHER" id="PTHR36886:SF3">
    <property type="entry name" value="PROTEIN FRIGIDA-ESSENTIAL 1"/>
    <property type="match status" value="1"/>
</dbReference>
<dbReference type="PANTHER" id="PTHR36886">
    <property type="entry name" value="PROTEIN FRIGIDA-ESSENTIAL 1"/>
    <property type="match status" value="1"/>
</dbReference>
<evidence type="ECO:0000313" key="4">
    <source>
        <dbReference type="EMBL" id="CAH0374735.1"/>
    </source>
</evidence>
<accession>A0A8J2SQ88</accession>
<dbReference type="SUPFAM" id="SSF55961">
    <property type="entry name" value="Bet v1-like"/>
    <property type="match status" value="1"/>
</dbReference>
<feature type="compositionally biased region" description="Basic residues" evidence="2">
    <location>
        <begin position="56"/>
        <end position="76"/>
    </location>
</feature>
<keyword evidence="1" id="KW-0863">Zinc-finger</keyword>
<sequence length="664" mass="72814">MGEQEPPKEEGTERKRRRSEGEERGGGDRRDRDRERSRRDRRSRSRDRRGSDRRRERSRSRGRRRRSRSRSRGRRGRTPEPSYRPPPPGGRDEGRWGGGGGGHYGGGGGPGNYGGGGYGGPPPPRRQQPRFNDVCRDFMNGKFQCINEICLRGDNCRYSHAGIDPSSGLAIGDDNAVPEQLIREGAKVPEGARVLPSGGDTDRMAELFKQAGVTTIAEFNAKQKALGFGLPNERERKPPPKASQAEIDEVLPLLQPLPESYRQAILAIPGCLGHIDTRHIKTILRLNPKHAMAALHEFREAMEDLHSSIRNKGGYMMGVLRKYLPGEAASGVTYDGQKISDLEKSMLDTDTFADPWKQLAETDERAKAAAAAQAEEERLRKKAEDALRKSPQLPSDAEQVKRFVKKKAKEAVKHAPNLQALHAWDLVVEETLCDDPAWASPATYTSKGGRRAFADADAPLVFSSCVVARPIGALVTVLDEPPHVSLHASRDTVQRRVVYRYDQRTALVHEKGGVLAPFQAPHDRSVLIAWRAAPPALGCAAGAWLRLRFSVTSALVPETTTHQRCPVVLDAWLLEPQTAASTKVTTWSAEELPEDAPAWLGDASATDAATRGAAFARRLAKHLHLDEDGLSLPAAVPAAWDAEERAATAAETKATAADREEGEA</sequence>
<feature type="domain" description="C3H1-type" evidence="3">
    <location>
        <begin position="129"/>
        <end position="163"/>
    </location>
</feature>
<feature type="compositionally biased region" description="Gly residues" evidence="2">
    <location>
        <begin position="96"/>
        <end position="119"/>
    </location>
</feature>
<dbReference type="OrthoDB" id="203582at2759"/>
<dbReference type="Gene3D" id="3.30.530.20">
    <property type="match status" value="1"/>
</dbReference>
<evidence type="ECO:0000313" key="5">
    <source>
        <dbReference type="Proteomes" id="UP000789595"/>
    </source>
</evidence>
<feature type="region of interest" description="Disordered" evidence="2">
    <location>
        <begin position="643"/>
        <end position="664"/>
    </location>
</feature>
<reference evidence="4" key="1">
    <citation type="submission" date="2021-11" db="EMBL/GenBank/DDBJ databases">
        <authorList>
            <consortium name="Genoscope - CEA"/>
            <person name="William W."/>
        </authorList>
    </citation>
    <scope>NUCLEOTIDE SEQUENCE</scope>
</reference>
<proteinExistence type="predicted"/>
<dbReference type="InterPro" id="IPR023393">
    <property type="entry name" value="START-like_dom_sf"/>
</dbReference>
<dbReference type="Proteomes" id="UP000789595">
    <property type="component" value="Unassembled WGS sequence"/>
</dbReference>
<dbReference type="InterPro" id="IPR000571">
    <property type="entry name" value="Znf_CCCH"/>
</dbReference>
<dbReference type="PROSITE" id="PS50103">
    <property type="entry name" value="ZF_C3H1"/>
    <property type="match status" value="1"/>
</dbReference>
<feature type="zinc finger region" description="C3H1-type" evidence="1">
    <location>
        <begin position="129"/>
        <end position="163"/>
    </location>
</feature>
<evidence type="ECO:0000256" key="1">
    <source>
        <dbReference type="PROSITE-ProRule" id="PRU00723"/>
    </source>
</evidence>
<keyword evidence="5" id="KW-1185">Reference proteome</keyword>
<dbReference type="EMBL" id="CAKKNE010000004">
    <property type="protein sequence ID" value="CAH0374735.1"/>
    <property type="molecule type" value="Genomic_DNA"/>
</dbReference>
<feature type="region of interest" description="Disordered" evidence="2">
    <location>
        <begin position="1"/>
        <end position="131"/>
    </location>
</feature>
<comment type="caution">
    <text evidence="4">The sequence shown here is derived from an EMBL/GenBank/DDBJ whole genome shotgun (WGS) entry which is preliminary data.</text>
</comment>
<protein>
    <recommendedName>
        <fullName evidence="3">C3H1-type domain-containing protein</fullName>
    </recommendedName>
</protein>
<evidence type="ECO:0000259" key="3">
    <source>
        <dbReference type="PROSITE" id="PS50103"/>
    </source>
</evidence>